<dbReference type="AlphaFoldDB" id="M0EW65"/>
<evidence type="ECO:0000256" key="13">
    <source>
        <dbReference type="SAM" id="MobiDB-lite"/>
    </source>
</evidence>
<keyword evidence="6 12" id="KW-0547">Nucleotide-binding</keyword>
<dbReference type="Gene3D" id="1.20.120.1910">
    <property type="entry name" value="Cysteine-tRNA ligase, C-terminal anti-codon recognition domain"/>
    <property type="match status" value="1"/>
</dbReference>
<evidence type="ECO:0000256" key="8">
    <source>
        <dbReference type="ARBA" id="ARBA00022840"/>
    </source>
</evidence>
<dbReference type="PATRIC" id="fig|1227466.3.peg.441"/>
<dbReference type="Proteomes" id="UP000011509">
    <property type="component" value="Unassembled WGS sequence"/>
</dbReference>
<dbReference type="NCBIfam" id="TIGR00435">
    <property type="entry name" value="cysS"/>
    <property type="match status" value="1"/>
</dbReference>
<feature type="compositionally biased region" description="Basic and acidic residues" evidence="13">
    <location>
        <begin position="193"/>
        <end position="205"/>
    </location>
</feature>
<dbReference type="InterPro" id="IPR014729">
    <property type="entry name" value="Rossmann-like_a/b/a_fold"/>
</dbReference>
<feature type="binding site" evidence="12">
    <location>
        <position position="287"/>
    </location>
    <ligand>
        <name>ATP</name>
        <dbReference type="ChEBI" id="CHEBI:30616"/>
    </ligand>
</feature>
<dbReference type="InterPro" id="IPR009080">
    <property type="entry name" value="tRNAsynth_Ia_anticodon-bd"/>
</dbReference>
<feature type="compositionally biased region" description="Gly residues" evidence="13">
    <location>
        <begin position="414"/>
        <end position="425"/>
    </location>
</feature>
<dbReference type="PANTHER" id="PTHR10890:SF3">
    <property type="entry name" value="CYSTEINE--TRNA LIGASE, CYTOPLASMIC"/>
    <property type="match status" value="1"/>
</dbReference>
<dbReference type="GO" id="GO:0006423">
    <property type="term" value="P:cysteinyl-tRNA aminoacylation"/>
    <property type="evidence" value="ECO:0007669"/>
    <property type="project" value="UniProtKB-UniRule"/>
</dbReference>
<evidence type="ECO:0000256" key="1">
    <source>
        <dbReference type="ARBA" id="ARBA00004496"/>
    </source>
</evidence>
<evidence type="ECO:0000256" key="12">
    <source>
        <dbReference type="HAMAP-Rule" id="MF_00041"/>
    </source>
</evidence>
<comment type="subcellular location">
    <subcellularLocation>
        <location evidence="1 12">Cytoplasm</location>
    </subcellularLocation>
</comment>
<dbReference type="HAMAP" id="MF_00041">
    <property type="entry name" value="Cys_tRNA_synth"/>
    <property type="match status" value="1"/>
</dbReference>
<dbReference type="InterPro" id="IPR015273">
    <property type="entry name" value="Cys-tRNA-synt_Ia_DALR"/>
</dbReference>
<reference evidence="15 16" key="1">
    <citation type="journal article" date="2014" name="PLoS Genet.">
        <title>Phylogenetically driven sequencing of extremely halophilic archaea reveals strategies for static and dynamic osmo-response.</title>
        <authorList>
            <person name="Becker E.A."/>
            <person name="Seitzer P.M."/>
            <person name="Tritt A."/>
            <person name="Larsen D."/>
            <person name="Krusor M."/>
            <person name="Yao A.I."/>
            <person name="Wu D."/>
            <person name="Madern D."/>
            <person name="Eisen J.A."/>
            <person name="Darling A.E."/>
            <person name="Facciotti M.T."/>
        </authorList>
    </citation>
    <scope>NUCLEOTIDE SEQUENCE [LARGE SCALE GENOMIC DNA]</scope>
    <source>
        <strain evidence="15 16">DSM 10284</strain>
    </source>
</reference>
<proteinExistence type="inferred from homology"/>
<keyword evidence="7 12" id="KW-0862">Zinc</keyword>
<keyword evidence="10 12" id="KW-0030">Aminoacyl-tRNA synthetase</keyword>
<dbReference type="PRINTS" id="PR00983">
    <property type="entry name" value="TRNASYNTHCYS"/>
</dbReference>
<evidence type="ECO:0000256" key="10">
    <source>
        <dbReference type="ARBA" id="ARBA00023146"/>
    </source>
</evidence>
<keyword evidence="9 12" id="KW-0648">Protein biosynthesis</keyword>
<name>M0EW65_9EURY</name>
<feature type="region of interest" description="Disordered" evidence="13">
    <location>
        <begin position="405"/>
        <end position="425"/>
    </location>
</feature>
<dbReference type="InterPro" id="IPR024909">
    <property type="entry name" value="Cys-tRNA/MSH_ligase"/>
</dbReference>
<dbReference type="EC" id="6.1.1.16" evidence="12"/>
<evidence type="ECO:0000313" key="16">
    <source>
        <dbReference type="Proteomes" id="UP000011509"/>
    </source>
</evidence>
<comment type="similarity">
    <text evidence="2 12">Belongs to the class-I aminoacyl-tRNA synthetase family.</text>
</comment>
<comment type="caution">
    <text evidence="15">The sequence shown here is derived from an EMBL/GenBank/DDBJ whole genome shotgun (WGS) entry which is preliminary data.</text>
</comment>
<dbReference type="SUPFAM" id="SSF47323">
    <property type="entry name" value="Anticodon-binding domain of a subclass of class I aminoacyl-tRNA synthetases"/>
    <property type="match status" value="1"/>
</dbReference>
<dbReference type="GO" id="GO:0005524">
    <property type="term" value="F:ATP binding"/>
    <property type="evidence" value="ECO:0007669"/>
    <property type="project" value="UniProtKB-UniRule"/>
</dbReference>
<keyword evidence="8 12" id="KW-0067">ATP-binding</keyword>
<keyword evidence="5 12" id="KW-0479">Metal-binding</keyword>
<dbReference type="CDD" id="cd00672">
    <property type="entry name" value="CysRS_core"/>
    <property type="match status" value="1"/>
</dbReference>
<evidence type="ECO:0000256" key="5">
    <source>
        <dbReference type="ARBA" id="ARBA00022723"/>
    </source>
</evidence>
<evidence type="ECO:0000313" key="15">
    <source>
        <dbReference type="EMBL" id="ELZ50664.1"/>
    </source>
</evidence>
<comment type="cofactor">
    <cofactor evidence="12">
        <name>Zn(2+)</name>
        <dbReference type="ChEBI" id="CHEBI:29105"/>
    </cofactor>
    <text evidence="12">Binds 1 zinc ion per subunit.</text>
</comment>
<dbReference type="GO" id="GO:0004817">
    <property type="term" value="F:cysteine-tRNA ligase activity"/>
    <property type="evidence" value="ECO:0007669"/>
    <property type="project" value="UniProtKB-UniRule"/>
</dbReference>
<dbReference type="RefSeq" id="WP_006111853.1">
    <property type="nucleotide sequence ID" value="NZ_AOJL01000012.1"/>
</dbReference>
<evidence type="ECO:0000259" key="14">
    <source>
        <dbReference type="SMART" id="SM00840"/>
    </source>
</evidence>
<keyword evidence="3 12" id="KW-0963">Cytoplasm</keyword>
<evidence type="ECO:0000256" key="2">
    <source>
        <dbReference type="ARBA" id="ARBA00005594"/>
    </source>
</evidence>
<dbReference type="Gene3D" id="3.40.50.620">
    <property type="entry name" value="HUPs"/>
    <property type="match status" value="1"/>
</dbReference>
<feature type="binding site" evidence="12">
    <location>
        <position position="27"/>
    </location>
    <ligand>
        <name>Zn(2+)</name>
        <dbReference type="ChEBI" id="CHEBI:29105"/>
    </ligand>
</feature>
<dbReference type="InterPro" id="IPR032678">
    <property type="entry name" value="tRNA-synt_1_cat_dom"/>
</dbReference>
<organism evidence="15 16">
    <name type="scientific">Halorubrum coriense DSM 10284</name>
    <dbReference type="NCBI Taxonomy" id="1227466"/>
    <lineage>
        <taxon>Archaea</taxon>
        <taxon>Methanobacteriati</taxon>
        <taxon>Methanobacteriota</taxon>
        <taxon>Stenosarchaea group</taxon>
        <taxon>Halobacteria</taxon>
        <taxon>Halobacteriales</taxon>
        <taxon>Haloferacaceae</taxon>
        <taxon>Halorubrum</taxon>
    </lineage>
</organism>
<feature type="binding site" evidence="12">
    <location>
        <position position="227"/>
    </location>
    <ligand>
        <name>Zn(2+)</name>
        <dbReference type="ChEBI" id="CHEBI:29105"/>
    </ligand>
</feature>
<dbReference type="STRING" id="1227466.C464_02188"/>
<gene>
    <name evidence="12" type="primary">cysS</name>
    <name evidence="15" type="ORF">C464_02188</name>
</gene>
<evidence type="ECO:0000256" key="3">
    <source>
        <dbReference type="ARBA" id="ARBA00022490"/>
    </source>
</evidence>
<keyword evidence="16" id="KW-1185">Reference proteome</keyword>
<evidence type="ECO:0000256" key="9">
    <source>
        <dbReference type="ARBA" id="ARBA00022917"/>
    </source>
</evidence>
<dbReference type="Pfam" id="PF01406">
    <property type="entry name" value="tRNA-synt_1e"/>
    <property type="match status" value="1"/>
</dbReference>
<feature type="short sequence motif" description="'HIGH' region" evidence="12">
    <location>
        <begin position="29"/>
        <end position="39"/>
    </location>
</feature>
<evidence type="ECO:0000256" key="11">
    <source>
        <dbReference type="ARBA" id="ARBA00047398"/>
    </source>
</evidence>
<dbReference type="OrthoDB" id="9445at2157"/>
<dbReference type="Pfam" id="PF09190">
    <property type="entry name" value="DALR_2"/>
    <property type="match status" value="1"/>
</dbReference>
<keyword evidence="4 12" id="KW-0436">Ligase</keyword>
<protein>
    <recommendedName>
        <fullName evidence="12">Cysteine--tRNA ligase</fullName>
        <ecNumber evidence="12">6.1.1.16</ecNumber>
    </recommendedName>
    <alternativeName>
        <fullName evidence="12">Cysteinyl-tRNA synthetase</fullName>
        <shortName evidence="12">CysRS</shortName>
    </alternativeName>
</protein>
<dbReference type="GO" id="GO:0008270">
    <property type="term" value="F:zinc ion binding"/>
    <property type="evidence" value="ECO:0007669"/>
    <property type="project" value="UniProtKB-UniRule"/>
</dbReference>
<dbReference type="SUPFAM" id="SSF52374">
    <property type="entry name" value="Nucleotidylyl transferase"/>
    <property type="match status" value="1"/>
</dbReference>
<comment type="catalytic activity">
    <reaction evidence="11 12">
        <text>tRNA(Cys) + L-cysteine + ATP = L-cysteinyl-tRNA(Cys) + AMP + diphosphate</text>
        <dbReference type="Rhea" id="RHEA:17773"/>
        <dbReference type="Rhea" id="RHEA-COMP:9661"/>
        <dbReference type="Rhea" id="RHEA-COMP:9679"/>
        <dbReference type="ChEBI" id="CHEBI:30616"/>
        <dbReference type="ChEBI" id="CHEBI:33019"/>
        <dbReference type="ChEBI" id="CHEBI:35235"/>
        <dbReference type="ChEBI" id="CHEBI:78442"/>
        <dbReference type="ChEBI" id="CHEBI:78517"/>
        <dbReference type="ChEBI" id="CHEBI:456215"/>
        <dbReference type="EC" id="6.1.1.16"/>
    </reaction>
</comment>
<feature type="region of interest" description="Disordered" evidence="13">
    <location>
        <begin position="192"/>
        <end position="216"/>
    </location>
</feature>
<feature type="short sequence motif" description="'KMSKS' region" evidence="12">
    <location>
        <begin position="284"/>
        <end position="288"/>
    </location>
</feature>
<evidence type="ECO:0000256" key="7">
    <source>
        <dbReference type="ARBA" id="ARBA00022833"/>
    </source>
</evidence>
<feature type="binding site" evidence="12">
    <location>
        <position position="252"/>
    </location>
    <ligand>
        <name>Zn(2+)</name>
        <dbReference type="ChEBI" id="CHEBI:29105"/>
    </ligand>
</feature>
<dbReference type="EMBL" id="AOJL01000012">
    <property type="protein sequence ID" value="ELZ50664.1"/>
    <property type="molecule type" value="Genomic_DNA"/>
</dbReference>
<sequence>MSLVVTDTLGDERVEFTADGDVTLYVCGLTVSDDPHLGHARLWFHADVLHRWLDHLGYDVRHVENVTDVNEKITARVGEREGWAAERDVAETFTATVFDAMRGLNLKRAEVYPRVTEHVPEIVDLVETLIEKGYAYESNGSVYFDVTAFEEYGKLSNQEVDALEAQGEPDERSEKRNPADFALWKADGVSEAAAREHAKHDHGAETPDGETWESPWGEGRPGWHVECSAMSTTHLGDTLDVHMGGRDLVFPHHENEIAQSEAATGEAFARHWLHVGLLEMDGEKMSSSIGNFWTVPDALDELGVNVVRTFYAGAAYRSEQALTEETIAEAEERWERLSRTYDRAVAALDSTDARAKAEDDDLRGAVDEARDDFAAAMNDDLNLREATAALLDLTDAVNRHVDAVDEARDDDAGGDGSADGDGSTGGDAAYDYRGLREAVEAFEALGGDVLGLQFESTSDGDVDLAGELVELVLDVRETEREAGNYERADDLRDALREVGVEIEDGPDGATYRFE</sequence>
<feature type="domain" description="Cysteinyl-tRNA synthetase class Ia DALR" evidence="14">
    <location>
        <begin position="372"/>
        <end position="464"/>
    </location>
</feature>
<evidence type="ECO:0000256" key="4">
    <source>
        <dbReference type="ARBA" id="ARBA00022598"/>
    </source>
</evidence>
<evidence type="ECO:0000256" key="6">
    <source>
        <dbReference type="ARBA" id="ARBA00022741"/>
    </source>
</evidence>
<feature type="binding site" evidence="12">
    <location>
        <position position="256"/>
    </location>
    <ligand>
        <name>Zn(2+)</name>
        <dbReference type="ChEBI" id="CHEBI:29105"/>
    </ligand>
</feature>
<dbReference type="SMART" id="SM00840">
    <property type="entry name" value="DALR_2"/>
    <property type="match status" value="1"/>
</dbReference>
<dbReference type="InterPro" id="IPR015803">
    <property type="entry name" value="Cys-tRNA-ligase"/>
</dbReference>
<accession>M0EW65</accession>
<dbReference type="GO" id="GO:0005737">
    <property type="term" value="C:cytoplasm"/>
    <property type="evidence" value="ECO:0007669"/>
    <property type="project" value="UniProtKB-SubCell"/>
</dbReference>
<dbReference type="PANTHER" id="PTHR10890">
    <property type="entry name" value="CYSTEINYL-TRNA SYNTHETASE"/>
    <property type="match status" value="1"/>
</dbReference>